<comment type="caution">
    <text evidence="2">The sequence shown here is derived from an EMBL/GenBank/DDBJ whole genome shotgun (WGS) entry which is preliminary data.</text>
</comment>
<proteinExistence type="predicted"/>
<keyword evidence="3" id="KW-1185">Reference proteome</keyword>
<evidence type="ECO:0008006" key="4">
    <source>
        <dbReference type="Google" id="ProtNLM"/>
    </source>
</evidence>
<dbReference type="EMBL" id="RWIU01000003">
    <property type="protein sequence ID" value="RSK43399.1"/>
    <property type="molecule type" value="Genomic_DNA"/>
</dbReference>
<dbReference type="RefSeq" id="WP_125437499.1">
    <property type="nucleotide sequence ID" value="NZ_RWIU01000003.1"/>
</dbReference>
<feature type="signal peptide" evidence="1">
    <location>
        <begin position="1"/>
        <end position="20"/>
    </location>
</feature>
<keyword evidence="1" id="KW-0732">Signal</keyword>
<feature type="chain" id="PRO_5019387378" description="DUF4294 domain-containing protein" evidence="1">
    <location>
        <begin position="21"/>
        <end position="243"/>
    </location>
</feature>
<sequence>MDIRLLLVLPAMVFTVAAYAQQAPIGQVGNAAQANVDALANGAAAVIPHGSAYGLIGSPYVENSWLPARLKMTTGIPLAPVPVKYDVLNHRLLMLPLHRKDSLVLDDRKLASFELDVPARGLQPARVRRFRRFTEAPVLSQRAEYVEVLHEGKYALLKRYAKTLRKANYQGAYSTGERYDEVEDKITYYLLRPDGQLLPVKLGLKPLQAAAPALAAALKALPEAATAKTDADWGAVLAKVDTQ</sequence>
<evidence type="ECO:0000313" key="2">
    <source>
        <dbReference type="EMBL" id="RSK43399.1"/>
    </source>
</evidence>
<organism evidence="2 3">
    <name type="scientific">Hymenobacter perfusus</name>
    <dbReference type="NCBI Taxonomy" id="1236770"/>
    <lineage>
        <taxon>Bacteria</taxon>
        <taxon>Pseudomonadati</taxon>
        <taxon>Bacteroidota</taxon>
        <taxon>Cytophagia</taxon>
        <taxon>Cytophagales</taxon>
        <taxon>Hymenobacteraceae</taxon>
        <taxon>Hymenobacter</taxon>
    </lineage>
</organism>
<name>A0A428KA65_9BACT</name>
<evidence type="ECO:0000313" key="3">
    <source>
        <dbReference type="Proteomes" id="UP000270291"/>
    </source>
</evidence>
<protein>
    <recommendedName>
        <fullName evidence="4">DUF4294 domain-containing protein</fullName>
    </recommendedName>
</protein>
<accession>A0A428KA65</accession>
<dbReference type="Proteomes" id="UP000270291">
    <property type="component" value="Unassembled WGS sequence"/>
</dbReference>
<evidence type="ECO:0000256" key="1">
    <source>
        <dbReference type="SAM" id="SignalP"/>
    </source>
</evidence>
<dbReference type="AlphaFoldDB" id="A0A428KA65"/>
<gene>
    <name evidence="2" type="ORF">EI293_10905</name>
</gene>
<reference evidence="2 3" key="1">
    <citation type="submission" date="2018-12" db="EMBL/GenBank/DDBJ databases">
        <authorList>
            <person name="Feng G."/>
            <person name="Zhu H."/>
        </authorList>
    </citation>
    <scope>NUCLEOTIDE SEQUENCE [LARGE SCALE GENOMIC DNA]</scope>
    <source>
        <strain evidence="2 3">LMG 26000</strain>
    </source>
</reference>
<dbReference type="OrthoDB" id="934917at2"/>